<comment type="caution">
    <text evidence="2">The sequence shown here is derived from an EMBL/GenBank/DDBJ whole genome shotgun (WGS) entry which is preliminary data.</text>
</comment>
<sequence>MANPFDDQENTAYEEVQLKTNSDTQGLIAHDTTANLVNSQAKEQISNAYEATVDDIKSANAAVADHNERPETPSWLVKYFNWFPLRWFLFFGGMAMTAMAVFDMTFNASSAKGIGSLGYFLLFCIGIVMMLIEAPVSKITRSCQLGVFFWFRLLSRLWGRAWFYLFISLLSFSQFPGLVTATSLVGIYLLALVPAMLFISRTAAGKYQRIYVYIAGGTEGEEREERFKRKFDQLDVARTGFIASSSIVQLAAEAGRTLSNAERHVLYFFLFSPSLFVFACIPNLTWLVFNRLFKRFWMPVPMEGSAETILLTNFARLI</sequence>
<keyword evidence="3" id="KW-1185">Reference proteome</keyword>
<feature type="transmembrane region" description="Helical" evidence="1">
    <location>
        <begin position="178"/>
        <end position="199"/>
    </location>
</feature>
<name>X6NZQ9_RETFI</name>
<protein>
    <submittedName>
        <fullName evidence="2">Uncharacterized protein</fullName>
    </submittedName>
</protein>
<evidence type="ECO:0000313" key="2">
    <source>
        <dbReference type="EMBL" id="ETO31795.1"/>
    </source>
</evidence>
<feature type="transmembrane region" description="Helical" evidence="1">
    <location>
        <begin position="153"/>
        <end position="172"/>
    </location>
</feature>
<feature type="transmembrane region" description="Helical" evidence="1">
    <location>
        <begin position="264"/>
        <end position="289"/>
    </location>
</feature>
<evidence type="ECO:0000256" key="1">
    <source>
        <dbReference type="SAM" id="Phobius"/>
    </source>
</evidence>
<evidence type="ECO:0000313" key="3">
    <source>
        <dbReference type="Proteomes" id="UP000023152"/>
    </source>
</evidence>
<accession>X6NZQ9</accession>
<keyword evidence="1" id="KW-0472">Membrane</keyword>
<proteinExistence type="predicted"/>
<feature type="transmembrane region" description="Helical" evidence="1">
    <location>
        <begin position="85"/>
        <end position="102"/>
    </location>
</feature>
<dbReference type="Proteomes" id="UP000023152">
    <property type="component" value="Unassembled WGS sequence"/>
</dbReference>
<dbReference type="EMBL" id="ASPP01004696">
    <property type="protein sequence ID" value="ETO31795.1"/>
    <property type="molecule type" value="Genomic_DNA"/>
</dbReference>
<keyword evidence="1" id="KW-0812">Transmembrane</keyword>
<gene>
    <name evidence="2" type="ORF">RFI_05325</name>
</gene>
<feature type="transmembrane region" description="Helical" evidence="1">
    <location>
        <begin position="114"/>
        <end position="132"/>
    </location>
</feature>
<organism evidence="2 3">
    <name type="scientific">Reticulomyxa filosa</name>
    <dbReference type="NCBI Taxonomy" id="46433"/>
    <lineage>
        <taxon>Eukaryota</taxon>
        <taxon>Sar</taxon>
        <taxon>Rhizaria</taxon>
        <taxon>Retaria</taxon>
        <taxon>Foraminifera</taxon>
        <taxon>Monothalamids</taxon>
        <taxon>Reticulomyxidae</taxon>
        <taxon>Reticulomyxa</taxon>
    </lineage>
</organism>
<dbReference type="AlphaFoldDB" id="X6NZQ9"/>
<keyword evidence="1" id="KW-1133">Transmembrane helix</keyword>
<dbReference type="OrthoDB" id="6730379at2759"/>
<reference evidence="2 3" key="1">
    <citation type="journal article" date="2013" name="Curr. Biol.">
        <title>The Genome of the Foraminiferan Reticulomyxa filosa.</title>
        <authorList>
            <person name="Glockner G."/>
            <person name="Hulsmann N."/>
            <person name="Schleicher M."/>
            <person name="Noegel A.A."/>
            <person name="Eichinger L."/>
            <person name="Gallinger C."/>
            <person name="Pawlowski J."/>
            <person name="Sierra R."/>
            <person name="Euteneuer U."/>
            <person name="Pillet L."/>
            <person name="Moustafa A."/>
            <person name="Platzer M."/>
            <person name="Groth M."/>
            <person name="Szafranski K."/>
            <person name="Schliwa M."/>
        </authorList>
    </citation>
    <scope>NUCLEOTIDE SEQUENCE [LARGE SCALE GENOMIC DNA]</scope>
</reference>